<dbReference type="VEuPathDB" id="VectorBase:BGLB024711"/>
<organism evidence="2 3">
    <name type="scientific">Biomphalaria glabrata</name>
    <name type="common">Bloodfluke planorb</name>
    <name type="synonym">Freshwater snail</name>
    <dbReference type="NCBI Taxonomy" id="6526"/>
    <lineage>
        <taxon>Eukaryota</taxon>
        <taxon>Metazoa</taxon>
        <taxon>Spiralia</taxon>
        <taxon>Lophotrochozoa</taxon>
        <taxon>Mollusca</taxon>
        <taxon>Gastropoda</taxon>
        <taxon>Heterobranchia</taxon>
        <taxon>Euthyneura</taxon>
        <taxon>Panpulmonata</taxon>
        <taxon>Hygrophila</taxon>
        <taxon>Lymnaeoidea</taxon>
        <taxon>Planorbidae</taxon>
        <taxon>Biomphalaria</taxon>
    </lineage>
</organism>
<reference evidence="2" key="1">
    <citation type="submission" date="2020-05" db="UniProtKB">
        <authorList>
            <consortium name="EnsemblMetazoa"/>
        </authorList>
    </citation>
    <scope>IDENTIFICATION</scope>
    <source>
        <strain evidence="2">BB02</strain>
    </source>
</reference>
<protein>
    <recommendedName>
        <fullName evidence="4">Myosin tail domain-containing protein</fullName>
    </recommendedName>
</protein>
<dbReference type="Proteomes" id="UP000076420">
    <property type="component" value="Unassembled WGS sequence"/>
</dbReference>
<dbReference type="EnsemblMetazoa" id="BGLB024711-RA">
    <property type="protein sequence ID" value="BGLB024711-PA"/>
    <property type="gene ID" value="BGLB024711"/>
</dbReference>
<name>A0A2C9KXJ8_BIOGL</name>
<accession>A0A2C9KXJ8</accession>
<dbReference type="KEGG" id="bgt:106062227"/>
<evidence type="ECO:0000313" key="3">
    <source>
        <dbReference type="Proteomes" id="UP000076420"/>
    </source>
</evidence>
<keyword evidence="1" id="KW-0175">Coiled coil</keyword>
<sequence>MVAAKEAEVKSLQQQVSQLNEELTKQQDKTTAHKQLLDKVTAEKEAMQYEKQQAEKHLKRVEAEKQALNVELIQAKVELANIQEAGEKNKGASRELEDKVEKLTLEVEYITKAKLEV</sequence>
<dbReference type="VEuPathDB" id="VectorBase:BGLAX_050477"/>
<gene>
    <name evidence="2" type="primary">106062227</name>
</gene>
<dbReference type="AlphaFoldDB" id="A0A2C9KXJ8"/>
<evidence type="ECO:0000256" key="1">
    <source>
        <dbReference type="SAM" id="Coils"/>
    </source>
</evidence>
<feature type="coiled-coil region" evidence="1">
    <location>
        <begin position="2"/>
        <end position="113"/>
    </location>
</feature>
<evidence type="ECO:0008006" key="4">
    <source>
        <dbReference type="Google" id="ProtNLM"/>
    </source>
</evidence>
<proteinExistence type="predicted"/>
<evidence type="ECO:0000313" key="2">
    <source>
        <dbReference type="EnsemblMetazoa" id="BGLB024711-PA"/>
    </source>
</evidence>